<feature type="region of interest" description="Disordered" evidence="11">
    <location>
        <begin position="87"/>
        <end position="108"/>
    </location>
</feature>
<keyword evidence="5" id="KW-0812">Transmembrane</keyword>
<protein>
    <recommendedName>
        <fullName evidence="3">Translocation and assembly module subunit TamA</fullName>
    </recommendedName>
    <alternativeName>
        <fullName evidence="9">Autotransporter assembly factor TamA</fullName>
    </alternativeName>
</protein>
<comment type="subcellular location">
    <subcellularLocation>
        <location evidence="1">Cell outer membrane</location>
    </subcellularLocation>
</comment>
<evidence type="ECO:0000256" key="7">
    <source>
        <dbReference type="ARBA" id="ARBA00023136"/>
    </source>
</evidence>
<evidence type="ECO:0000256" key="4">
    <source>
        <dbReference type="ARBA" id="ARBA00022452"/>
    </source>
</evidence>
<gene>
    <name evidence="14" type="ORF">CK621_05175</name>
</gene>
<dbReference type="Gene3D" id="2.40.160.50">
    <property type="entry name" value="membrane protein fhac: a member of the omp85/tpsb transporter family"/>
    <property type="match status" value="1"/>
</dbReference>
<dbReference type="InterPro" id="IPR000184">
    <property type="entry name" value="Bac_surfAg_D15"/>
</dbReference>
<evidence type="ECO:0000256" key="2">
    <source>
        <dbReference type="ARBA" id="ARBA00010248"/>
    </source>
</evidence>
<dbReference type="PANTHER" id="PTHR12815">
    <property type="entry name" value="SORTING AND ASSEMBLY MACHINERY SAMM50 PROTEIN FAMILY MEMBER"/>
    <property type="match status" value="1"/>
</dbReference>
<keyword evidence="4" id="KW-1134">Transmembrane beta strand</keyword>
<evidence type="ECO:0000256" key="6">
    <source>
        <dbReference type="ARBA" id="ARBA00022729"/>
    </source>
</evidence>
<dbReference type="InterPro" id="IPR039910">
    <property type="entry name" value="D15-like"/>
</dbReference>
<evidence type="ECO:0000313" key="15">
    <source>
        <dbReference type="Proteomes" id="UP000218439"/>
    </source>
</evidence>
<feature type="domain" description="TamA POTRA" evidence="13">
    <location>
        <begin position="162"/>
        <end position="241"/>
    </location>
</feature>
<organism evidence="14 15">
    <name type="scientific">Vandammella animalimorsus</name>
    <dbReference type="NCBI Taxonomy" id="2029117"/>
    <lineage>
        <taxon>Bacteria</taxon>
        <taxon>Pseudomonadati</taxon>
        <taxon>Pseudomonadota</taxon>
        <taxon>Betaproteobacteria</taxon>
        <taxon>Burkholderiales</taxon>
        <taxon>Comamonadaceae</taxon>
        <taxon>Vandammella</taxon>
    </lineage>
</organism>
<sequence>MIAWPMGSLPSHRPFAGRGRMPGWPVSEYGAMKGVFFSRGAQASVQRWACLPLTGVAALVLTACGSLSEQPRQAQAEGGVAAQAVPAGAAAEASSPPAAQRRSSAADAMTDVTMDAAPGSAQPAADAAAGGATDVAADAADDAAADDTELQQGAQAPLSFTVQVHSSQRDIAKHLERHLALQRYVHFPDLRELEFNRLMAEADANARDLLAALGYFNPQLELRVEQGQEQAPRRIVIEVDPGPQTTVASHRIEFAEPMASDAQAQPQRERIERRWSLKPGDAFTQSAWDSAKSEGLRVLQRRRYPTAQIAHSQARIDADDNRATLHVAYDAGPLYRFGQLKLTGVQRYDAEGIRNIVRLPIGADYSEDVLLDAQQRLASSGYFESAFLMLDTENSDPENATVIAQLREAKLQKAVFGLGLSTDAGPRLSFDHTHNRLWPLGWRALSQIALDAKNQKASTQWTAMPNRAGWSWYMGAALERADAGDFKSQSLALVGGRSKSVGHIERRYYLQYDMGRLEGGDAPGSASALMANYAWTGRYFNNDSNPTRGYGLGAQAGLGMTLTPSQDPFLRLHLRGMYFWPMGERNAAGRRSRLALRGELGAVLADDDVEIPPALLFLTGGDTTVRGYSYHSIGTRSLAGKLYGGRYMGIGSLEWQRPITLMGNSADWEHAVFLDMGTVADHSGRSALYTGLGTGIRWNSPVGPMQADIAYGLKKQQLRLHLRMGFTF</sequence>
<accession>A0A2A2AZM4</accession>
<name>A0A2A2AZM4_9BURK</name>
<feature type="domain" description="Bacterial surface antigen (D15)" evidence="12">
    <location>
        <begin position="521"/>
        <end position="728"/>
    </location>
</feature>
<dbReference type="PANTHER" id="PTHR12815:SF47">
    <property type="entry name" value="TRANSLOCATION AND ASSEMBLY MODULE SUBUNIT TAMA"/>
    <property type="match status" value="1"/>
</dbReference>
<evidence type="ECO:0000256" key="3">
    <source>
        <dbReference type="ARBA" id="ARBA00015419"/>
    </source>
</evidence>
<evidence type="ECO:0000313" key="14">
    <source>
        <dbReference type="EMBL" id="PAT43227.1"/>
    </source>
</evidence>
<evidence type="ECO:0000256" key="1">
    <source>
        <dbReference type="ARBA" id="ARBA00004442"/>
    </source>
</evidence>
<keyword evidence="7" id="KW-0472">Membrane</keyword>
<dbReference type="Pfam" id="PF01103">
    <property type="entry name" value="Omp85"/>
    <property type="match status" value="1"/>
</dbReference>
<comment type="subunit">
    <text evidence="10">Interacts with TamB to form the translocation and assembly module (TAM).</text>
</comment>
<dbReference type="Proteomes" id="UP000218439">
    <property type="component" value="Unassembled WGS sequence"/>
</dbReference>
<reference evidence="14 15" key="1">
    <citation type="submission" date="2017-08" db="EMBL/GenBank/DDBJ databases">
        <title>WGS of Clinical strains of the CDC Group NO-1 linked to zoonotic infections in humans.</title>
        <authorList>
            <person name="Bernier A.-M."/>
            <person name="Bernard K."/>
        </authorList>
    </citation>
    <scope>NUCLEOTIDE SEQUENCE [LARGE SCALE GENOMIC DNA]</scope>
    <source>
        <strain evidence="14 15">NML120219</strain>
    </source>
</reference>
<evidence type="ECO:0000256" key="8">
    <source>
        <dbReference type="ARBA" id="ARBA00023237"/>
    </source>
</evidence>
<evidence type="ECO:0000256" key="10">
    <source>
        <dbReference type="ARBA" id="ARBA00093548"/>
    </source>
</evidence>
<dbReference type="GO" id="GO:0009279">
    <property type="term" value="C:cell outer membrane"/>
    <property type="evidence" value="ECO:0007669"/>
    <property type="project" value="UniProtKB-SubCell"/>
</dbReference>
<dbReference type="InterPro" id="IPR035243">
    <property type="entry name" value="TamA_POTRA_Dom_1"/>
</dbReference>
<dbReference type="EMBL" id="NSJE01000006">
    <property type="protein sequence ID" value="PAT43227.1"/>
    <property type="molecule type" value="Genomic_DNA"/>
</dbReference>
<evidence type="ECO:0000256" key="5">
    <source>
        <dbReference type="ARBA" id="ARBA00022692"/>
    </source>
</evidence>
<proteinExistence type="inferred from homology"/>
<evidence type="ECO:0000256" key="9">
    <source>
        <dbReference type="ARBA" id="ARBA00033063"/>
    </source>
</evidence>
<evidence type="ECO:0000256" key="11">
    <source>
        <dbReference type="SAM" id="MobiDB-lite"/>
    </source>
</evidence>
<comment type="similarity">
    <text evidence="2">Belongs to the TamA family.</text>
</comment>
<keyword evidence="6" id="KW-0732">Signal</keyword>
<dbReference type="Gene3D" id="3.10.20.310">
    <property type="entry name" value="membrane protein fhac"/>
    <property type="match status" value="3"/>
</dbReference>
<dbReference type="AlphaFoldDB" id="A0A2A2AZM4"/>
<keyword evidence="8" id="KW-0998">Cell outer membrane</keyword>
<comment type="caution">
    <text evidence="14">The sequence shown here is derived from an EMBL/GenBank/DDBJ whole genome shotgun (WGS) entry which is preliminary data.</text>
</comment>
<dbReference type="Pfam" id="PF17243">
    <property type="entry name" value="POTRA_TamA_1"/>
    <property type="match status" value="1"/>
</dbReference>
<evidence type="ECO:0000259" key="13">
    <source>
        <dbReference type="Pfam" id="PF17243"/>
    </source>
</evidence>
<evidence type="ECO:0000259" key="12">
    <source>
        <dbReference type="Pfam" id="PF01103"/>
    </source>
</evidence>